<keyword evidence="2" id="KW-1185">Reference proteome</keyword>
<name>A0A1I0AH74_9BACI</name>
<evidence type="ECO:0008006" key="3">
    <source>
        <dbReference type="Google" id="ProtNLM"/>
    </source>
</evidence>
<evidence type="ECO:0000313" key="2">
    <source>
        <dbReference type="Proteomes" id="UP000199095"/>
    </source>
</evidence>
<evidence type="ECO:0000313" key="1">
    <source>
        <dbReference type="EMBL" id="SES93035.1"/>
    </source>
</evidence>
<dbReference type="OrthoDB" id="2973314at2"/>
<sequence>MALTDRQRTLLRMFNQMMLQNLPVNNTNGTTENNLSDLVDFNFDLDVSLGGNDGANGDDDAGADTPATIRDVLVDLTNESVEVTTTFGPVSGTLIAVEDDYIALIDSAGDTVLVPINQIEYVSEL</sequence>
<dbReference type="Proteomes" id="UP000199095">
    <property type="component" value="Unassembled WGS sequence"/>
</dbReference>
<dbReference type="EMBL" id="FOHJ01000002">
    <property type="protein sequence ID" value="SES93035.1"/>
    <property type="molecule type" value="Genomic_DNA"/>
</dbReference>
<dbReference type="STRING" id="237682.SAMN05421676_102140"/>
<gene>
    <name evidence="1" type="ORF">SAMN05421676_102140</name>
</gene>
<organism evidence="1 2">
    <name type="scientific">Salinibacillus kushneri</name>
    <dbReference type="NCBI Taxonomy" id="237682"/>
    <lineage>
        <taxon>Bacteria</taxon>
        <taxon>Bacillati</taxon>
        <taxon>Bacillota</taxon>
        <taxon>Bacilli</taxon>
        <taxon>Bacillales</taxon>
        <taxon>Bacillaceae</taxon>
        <taxon>Salinibacillus</taxon>
    </lineage>
</organism>
<dbReference type="RefSeq" id="WP_093131884.1">
    <property type="nucleotide sequence ID" value="NZ_FOHJ01000002.1"/>
</dbReference>
<dbReference type="AlphaFoldDB" id="A0A1I0AH74"/>
<accession>A0A1I0AH74</accession>
<reference evidence="2" key="1">
    <citation type="submission" date="2016-10" db="EMBL/GenBank/DDBJ databases">
        <authorList>
            <person name="Varghese N."/>
            <person name="Submissions S."/>
        </authorList>
    </citation>
    <scope>NUCLEOTIDE SEQUENCE [LARGE SCALE GENOMIC DNA]</scope>
    <source>
        <strain evidence="2">CGMCC 1.3566</strain>
    </source>
</reference>
<protein>
    <recommendedName>
        <fullName evidence="3">DUF2642 domain-containing protein</fullName>
    </recommendedName>
</protein>
<proteinExistence type="predicted"/>